<reference evidence="2" key="3">
    <citation type="journal article" date="2017" name="Nature">
        <title>Genome sequence of the progenitor of the wheat D genome Aegilops tauschii.</title>
        <authorList>
            <person name="Luo M.C."/>
            <person name="Gu Y.Q."/>
            <person name="Puiu D."/>
            <person name="Wang H."/>
            <person name="Twardziok S.O."/>
            <person name="Deal K.R."/>
            <person name="Huo N."/>
            <person name="Zhu T."/>
            <person name="Wang L."/>
            <person name="Wang Y."/>
            <person name="McGuire P.E."/>
            <person name="Liu S."/>
            <person name="Long H."/>
            <person name="Ramasamy R.K."/>
            <person name="Rodriguez J.C."/>
            <person name="Van S.L."/>
            <person name="Yuan L."/>
            <person name="Wang Z."/>
            <person name="Xia Z."/>
            <person name="Xiao L."/>
            <person name="Anderson O.D."/>
            <person name="Ouyang S."/>
            <person name="Liang Y."/>
            <person name="Zimin A.V."/>
            <person name="Pertea G."/>
            <person name="Qi P."/>
            <person name="Bennetzen J.L."/>
            <person name="Dai X."/>
            <person name="Dawson M.W."/>
            <person name="Muller H.G."/>
            <person name="Kugler K."/>
            <person name="Rivarola-Duarte L."/>
            <person name="Spannagl M."/>
            <person name="Mayer K.F.X."/>
            <person name="Lu F.H."/>
            <person name="Bevan M.W."/>
            <person name="Leroy P."/>
            <person name="Li P."/>
            <person name="You F.M."/>
            <person name="Sun Q."/>
            <person name="Liu Z."/>
            <person name="Lyons E."/>
            <person name="Wicker T."/>
            <person name="Salzberg S.L."/>
            <person name="Devos K.M."/>
            <person name="Dvorak J."/>
        </authorList>
    </citation>
    <scope>NUCLEOTIDE SEQUENCE [LARGE SCALE GENOMIC DNA]</scope>
    <source>
        <strain evidence="2">cv. AL8/78</strain>
    </source>
</reference>
<reference evidence="3" key="2">
    <citation type="journal article" date="2017" name="Nat. Plants">
        <title>The Aegilops tauschii genome reveals multiple impacts of transposons.</title>
        <authorList>
            <person name="Zhao G."/>
            <person name="Zou C."/>
            <person name="Li K."/>
            <person name="Wang K."/>
            <person name="Li T."/>
            <person name="Gao L."/>
            <person name="Zhang X."/>
            <person name="Wang H."/>
            <person name="Yang Z."/>
            <person name="Liu X."/>
            <person name="Jiang W."/>
            <person name="Mao L."/>
            <person name="Kong X."/>
            <person name="Jiao Y."/>
            <person name="Jia J."/>
        </authorList>
    </citation>
    <scope>NUCLEOTIDE SEQUENCE [LARGE SCALE GENOMIC DNA]</scope>
    <source>
        <strain evidence="3">cv. AL8/78</strain>
    </source>
</reference>
<protein>
    <submittedName>
        <fullName evidence="2">Uncharacterized protein</fullName>
    </submittedName>
</protein>
<dbReference type="Gramene" id="AET5Gv20846500.1">
    <property type="protein sequence ID" value="AET5Gv20846500.1"/>
    <property type="gene ID" value="AET5Gv20846500"/>
</dbReference>
<sequence>MFELLIIQAKHSCLMHRLTATDENPAPDHGNPQEEVTSTISAAITQGMVAPRARICKRHFLEHLPPTASMCVVKQPSRRRTRRRTQQQRLRRTRSALTHTLLQPSSPSSSCHSRTDGGAWRRRQVRPGGPRGMEASSGSRRTSTSPRTAQRRPQLPPPLA</sequence>
<feature type="compositionally biased region" description="Low complexity" evidence="1">
    <location>
        <begin position="136"/>
        <end position="152"/>
    </location>
</feature>
<dbReference type="Proteomes" id="UP000015105">
    <property type="component" value="Chromosome 5D"/>
</dbReference>
<evidence type="ECO:0000313" key="2">
    <source>
        <dbReference type="EnsemblPlants" id="AET5Gv20846500.1"/>
    </source>
</evidence>
<accession>A0A453LMW0</accession>
<reference evidence="2" key="5">
    <citation type="journal article" date="2021" name="G3 (Bethesda)">
        <title>Aegilops tauschii genome assembly Aet v5.0 features greater sequence contiguity and improved annotation.</title>
        <authorList>
            <person name="Wang L."/>
            <person name="Zhu T."/>
            <person name="Rodriguez J.C."/>
            <person name="Deal K.R."/>
            <person name="Dubcovsky J."/>
            <person name="McGuire P.E."/>
            <person name="Lux T."/>
            <person name="Spannagl M."/>
            <person name="Mayer K.F.X."/>
            <person name="Baldrich P."/>
            <person name="Meyers B.C."/>
            <person name="Huo N."/>
            <person name="Gu Y.Q."/>
            <person name="Zhou H."/>
            <person name="Devos K.M."/>
            <person name="Bennetzen J.L."/>
            <person name="Unver T."/>
            <person name="Budak H."/>
            <person name="Gulick P.J."/>
            <person name="Galiba G."/>
            <person name="Kalapos B."/>
            <person name="Nelson D.R."/>
            <person name="Li P."/>
            <person name="You F.M."/>
            <person name="Luo M.C."/>
            <person name="Dvorak J."/>
        </authorList>
    </citation>
    <scope>NUCLEOTIDE SEQUENCE [LARGE SCALE GENOMIC DNA]</scope>
    <source>
        <strain evidence="2">cv. AL8/78</strain>
    </source>
</reference>
<reference evidence="3" key="1">
    <citation type="journal article" date="2014" name="Science">
        <title>Ancient hybridizations among the ancestral genomes of bread wheat.</title>
        <authorList>
            <consortium name="International Wheat Genome Sequencing Consortium,"/>
            <person name="Marcussen T."/>
            <person name="Sandve S.R."/>
            <person name="Heier L."/>
            <person name="Spannagl M."/>
            <person name="Pfeifer M."/>
            <person name="Jakobsen K.S."/>
            <person name="Wulff B.B."/>
            <person name="Steuernagel B."/>
            <person name="Mayer K.F."/>
            <person name="Olsen O.A."/>
        </authorList>
    </citation>
    <scope>NUCLEOTIDE SEQUENCE [LARGE SCALE GENOMIC DNA]</scope>
    <source>
        <strain evidence="3">cv. AL8/78</strain>
    </source>
</reference>
<dbReference type="EnsemblPlants" id="AET5Gv20846500.1">
    <property type="protein sequence ID" value="AET5Gv20846500.1"/>
    <property type="gene ID" value="AET5Gv20846500"/>
</dbReference>
<reference evidence="2" key="4">
    <citation type="submission" date="2019-03" db="UniProtKB">
        <authorList>
            <consortium name="EnsemblPlants"/>
        </authorList>
    </citation>
    <scope>IDENTIFICATION</scope>
</reference>
<feature type="region of interest" description="Disordered" evidence="1">
    <location>
        <begin position="73"/>
        <end position="160"/>
    </location>
</feature>
<feature type="compositionally biased region" description="Basic residues" evidence="1">
    <location>
        <begin position="76"/>
        <end position="94"/>
    </location>
</feature>
<evidence type="ECO:0000313" key="3">
    <source>
        <dbReference type="Proteomes" id="UP000015105"/>
    </source>
</evidence>
<proteinExistence type="predicted"/>
<name>A0A453LMW0_AEGTS</name>
<evidence type="ECO:0000256" key="1">
    <source>
        <dbReference type="SAM" id="MobiDB-lite"/>
    </source>
</evidence>
<keyword evidence="3" id="KW-1185">Reference proteome</keyword>
<dbReference type="AlphaFoldDB" id="A0A453LMW0"/>
<organism evidence="2 3">
    <name type="scientific">Aegilops tauschii subsp. strangulata</name>
    <name type="common">Goatgrass</name>
    <dbReference type="NCBI Taxonomy" id="200361"/>
    <lineage>
        <taxon>Eukaryota</taxon>
        <taxon>Viridiplantae</taxon>
        <taxon>Streptophyta</taxon>
        <taxon>Embryophyta</taxon>
        <taxon>Tracheophyta</taxon>
        <taxon>Spermatophyta</taxon>
        <taxon>Magnoliopsida</taxon>
        <taxon>Liliopsida</taxon>
        <taxon>Poales</taxon>
        <taxon>Poaceae</taxon>
        <taxon>BOP clade</taxon>
        <taxon>Pooideae</taxon>
        <taxon>Triticodae</taxon>
        <taxon>Triticeae</taxon>
        <taxon>Triticinae</taxon>
        <taxon>Aegilops</taxon>
    </lineage>
</organism>